<name>A0A0V0RF66_9BILA</name>
<dbReference type="AlphaFoldDB" id="A0A0V0RF66"/>
<reference evidence="1 2" key="1">
    <citation type="submission" date="2015-01" db="EMBL/GenBank/DDBJ databases">
        <title>Evolution of Trichinella species and genotypes.</title>
        <authorList>
            <person name="Korhonen P.K."/>
            <person name="Edoardo P."/>
            <person name="Giuseppe L.R."/>
            <person name="Gasser R.B."/>
        </authorList>
    </citation>
    <scope>NUCLEOTIDE SEQUENCE [LARGE SCALE GENOMIC DNA]</scope>
    <source>
        <strain evidence="1">ISS37</strain>
    </source>
</reference>
<organism evidence="1 2">
    <name type="scientific">Trichinella nelsoni</name>
    <dbReference type="NCBI Taxonomy" id="6336"/>
    <lineage>
        <taxon>Eukaryota</taxon>
        <taxon>Metazoa</taxon>
        <taxon>Ecdysozoa</taxon>
        <taxon>Nematoda</taxon>
        <taxon>Enoplea</taxon>
        <taxon>Dorylaimia</taxon>
        <taxon>Trichinellida</taxon>
        <taxon>Trichinellidae</taxon>
        <taxon>Trichinella</taxon>
    </lineage>
</organism>
<gene>
    <name evidence="1" type="ORF">T07_3878</name>
</gene>
<evidence type="ECO:0000313" key="2">
    <source>
        <dbReference type="Proteomes" id="UP000054630"/>
    </source>
</evidence>
<evidence type="ECO:0000313" key="1">
    <source>
        <dbReference type="EMBL" id="KRX12888.1"/>
    </source>
</evidence>
<sequence length="101" mass="11545">MKRVHFSSISSTVTSYVPHVKMCFNCGSLRYQLYEIVIKSSLGKSSLPPLTYYPTLKRLNCAFSVLTNIRDYPSFFLSIVAAFYESDLSTPSHSRHLLTRE</sequence>
<dbReference type="OrthoDB" id="5925006at2759"/>
<comment type="caution">
    <text evidence="1">The sequence shown here is derived from an EMBL/GenBank/DDBJ whole genome shotgun (WGS) entry which is preliminary data.</text>
</comment>
<proteinExistence type="predicted"/>
<protein>
    <submittedName>
        <fullName evidence="1">Uncharacterized protein</fullName>
    </submittedName>
</protein>
<accession>A0A0V0RF66</accession>
<dbReference type="Proteomes" id="UP000054630">
    <property type="component" value="Unassembled WGS sequence"/>
</dbReference>
<keyword evidence="2" id="KW-1185">Reference proteome</keyword>
<dbReference type="EMBL" id="JYDL01000251">
    <property type="protein sequence ID" value="KRX12888.1"/>
    <property type="molecule type" value="Genomic_DNA"/>
</dbReference>